<keyword evidence="3" id="KW-0012">Acyltransferase</keyword>
<dbReference type="GO" id="GO:0016746">
    <property type="term" value="F:acyltransferase activity"/>
    <property type="evidence" value="ECO:0007669"/>
    <property type="project" value="UniProtKB-KW"/>
</dbReference>
<organism evidence="4 5">
    <name type="scientific">Artemisia annua</name>
    <name type="common">Sweet wormwood</name>
    <dbReference type="NCBI Taxonomy" id="35608"/>
    <lineage>
        <taxon>Eukaryota</taxon>
        <taxon>Viridiplantae</taxon>
        <taxon>Streptophyta</taxon>
        <taxon>Embryophyta</taxon>
        <taxon>Tracheophyta</taxon>
        <taxon>Spermatophyta</taxon>
        <taxon>Magnoliopsida</taxon>
        <taxon>eudicotyledons</taxon>
        <taxon>Gunneridae</taxon>
        <taxon>Pentapetalae</taxon>
        <taxon>asterids</taxon>
        <taxon>campanulids</taxon>
        <taxon>Asterales</taxon>
        <taxon>Asteraceae</taxon>
        <taxon>Asteroideae</taxon>
        <taxon>Anthemideae</taxon>
        <taxon>Artemisiinae</taxon>
        <taxon>Artemisia</taxon>
    </lineage>
</organism>
<protein>
    <submittedName>
        <fullName evidence="4">Transferase, Chloramphenicol acetyltransferase-like domain protein</fullName>
    </submittedName>
</protein>
<dbReference type="PANTHER" id="PTHR31623:SF55">
    <property type="entry name" value="VINORINE SYNTHASE"/>
    <property type="match status" value="1"/>
</dbReference>
<dbReference type="STRING" id="35608.A0A2U1MT00"/>
<dbReference type="Pfam" id="PF02458">
    <property type="entry name" value="Transferase"/>
    <property type="match status" value="1"/>
</dbReference>
<reference evidence="4 5" key="1">
    <citation type="journal article" date="2018" name="Mol. Plant">
        <title>The genome of Artemisia annua provides insight into the evolution of Asteraceae family and artemisinin biosynthesis.</title>
        <authorList>
            <person name="Shen Q."/>
            <person name="Zhang L."/>
            <person name="Liao Z."/>
            <person name="Wang S."/>
            <person name="Yan T."/>
            <person name="Shi P."/>
            <person name="Liu M."/>
            <person name="Fu X."/>
            <person name="Pan Q."/>
            <person name="Wang Y."/>
            <person name="Lv Z."/>
            <person name="Lu X."/>
            <person name="Zhang F."/>
            <person name="Jiang W."/>
            <person name="Ma Y."/>
            <person name="Chen M."/>
            <person name="Hao X."/>
            <person name="Li L."/>
            <person name="Tang Y."/>
            <person name="Lv G."/>
            <person name="Zhou Y."/>
            <person name="Sun X."/>
            <person name="Brodelius P.E."/>
            <person name="Rose J.K.C."/>
            <person name="Tang K."/>
        </authorList>
    </citation>
    <scope>NUCLEOTIDE SEQUENCE [LARGE SCALE GENOMIC DNA]</scope>
    <source>
        <strain evidence="5">cv. Huhao1</strain>
        <tissue evidence="4">Leaf</tissue>
    </source>
</reference>
<sequence>MFKRHITDSYLFAKAAARGIPLSPSFVASEVFPYNPSLKHWFPSNLIPTKEVVTKRFVFDSTTLAFLKTKPVSSNSKQTPLPLYGPTRVEVITALVWKAAAKAASAVKPFGPQSPHVLLSLVDIRKRASPPLPNESIGNLCVKAIGKCYPNKQPDLSTLLGEIRESKAAINSDHVESLKGAKGHKALDEMNNLLNGMEEGRCLFATSLLNSGIYETDFGWGKPIWHYYMNPGSPGVVALTDVLTGGGVEAIVSLSREEMKIFERDPEILCYTTLNPSSLQFFN</sequence>
<accession>A0A2U1MT00</accession>
<evidence type="ECO:0000256" key="2">
    <source>
        <dbReference type="ARBA" id="ARBA00022679"/>
    </source>
</evidence>
<evidence type="ECO:0000313" key="4">
    <source>
        <dbReference type="EMBL" id="PWA64379.1"/>
    </source>
</evidence>
<proteinExistence type="inferred from homology"/>
<evidence type="ECO:0000256" key="3">
    <source>
        <dbReference type="ARBA" id="ARBA00023315"/>
    </source>
</evidence>
<comment type="similarity">
    <text evidence="1">Belongs to the plant acyltransferase family.</text>
</comment>
<dbReference type="EMBL" id="PKPP01004436">
    <property type="protein sequence ID" value="PWA64379.1"/>
    <property type="molecule type" value="Genomic_DNA"/>
</dbReference>
<name>A0A2U1MT00_ARTAN</name>
<dbReference type="InterPro" id="IPR023213">
    <property type="entry name" value="CAT-like_dom_sf"/>
</dbReference>
<comment type="caution">
    <text evidence="4">The sequence shown here is derived from an EMBL/GenBank/DDBJ whole genome shotgun (WGS) entry which is preliminary data.</text>
</comment>
<keyword evidence="5" id="KW-1185">Reference proteome</keyword>
<dbReference type="Gene3D" id="3.30.559.10">
    <property type="entry name" value="Chloramphenicol acetyltransferase-like domain"/>
    <property type="match status" value="1"/>
</dbReference>
<evidence type="ECO:0000256" key="1">
    <source>
        <dbReference type="ARBA" id="ARBA00009861"/>
    </source>
</evidence>
<dbReference type="Proteomes" id="UP000245207">
    <property type="component" value="Unassembled WGS sequence"/>
</dbReference>
<dbReference type="PANTHER" id="PTHR31623">
    <property type="entry name" value="F21J9.9"/>
    <property type="match status" value="1"/>
</dbReference>
<dbReference type="AlphaFoldDB" id="A0A2U1MT00"/>
<gene>
    <name evidence="4" type="ORF">CTI12_AA344140</name>
</gene>
<keyword evidence="2 4" id="KW-0808">Transferase</keyword>
<evidence type="ECO:0000313" key="5">
    <source>
        <dbReference type="Proteomes" id="UP000245207"/>
    </source>
</evidence>
<dbReference type="OrthoDB" id="1932220at2759"/>